<dbReference type="EMBL" id="CACVKT020007782">
    <property type="protein sequence ID" value="CAC5410621.1"/>
    <property type="molecule type" value="Genomic_DNA"/>
</dbReference>
<dbReference type="Pfam" id="PF17921">
    <property type="entry name" value="Integrase_H2C2"/>
    <property type="match status" value="1"/>
</dbReference>
<dbReference type="AlphaFoldDB" id="A0A6J8DT13"/>
<dbReference type="GO" id="GO:0003676">
    <property type="term" value="F:nucleic acid binding"/>
    <property type="evidence" value="ECO:0007669"/>
    <property type="project" value="InterPro"/>
</dbReference>
<dbReference type="InterPro" id="IPR036397">
    <property type="entry name" value="RNaseH_sf"/>
</dbReference>
<dbReference type="InterPro" id="IPR043502">
    <property type="entry name" value="DNA/RNA_pol_sf"/>
</dbReference>
<dbReference type="FunFam" id="3.10.20.370:FF:000001">
    <property type="entry name" value="Retrovirus-related Pol polyprotein from transposon 17.6-like protein"/>
    <property type="match status" value="1"/>
</dbReference>
<dbReference type="InterPro" id="IPR041588">
    <property type="entry name" value="Integrase_H2C2"/>
</dbReference>
<dbReference type="Proteomes" id="UP000507470">
    <property type="component" value="Unassembled WGS sequence"/>
</dbReference>
<sequence>MSRGWTYVKCRKCKFRVKEVTYIGHTLSADGVRPDQEKKNTGYQRNAGSNRQKRVQRLLGTINYLAKFVPNMSAVTEPIRKLLKEEHEFIWTHEQQQAFEKLKDIITKNPVLSFYDVSKPVTVSCDASQCGLGAMLIQDNKPVAYASRSLTDAESRYANIERELLGVLFGLERFNDYTYGKHINVESDHKPLEMIVRKSLGCAPPRLQRMLLRRKDNYSSEYEKEYAQQTTQRTFGNRKTRKLARDSIFWPGINAQITDFISKCSVCLESRRSNTKEPMAESETPELPWMTVGTDIFYWKNNNYLIIVDYYSRYFEIAKLENIRASCVITHMKSVFARHGIPSKVRSDSGSQYVSAEFRQFAESWGFTHTVSSPHYQQSNGLAERFVQSVKKMLSKSKQDGKDPYIAMLKYRNTPLENLDSPAQLLMNRRLRTTIPTIKNRLKPKCGNLKNTQRKMKQQKMNQKQYYDKSSKPLPELQPNDTIRFQHNPKGKWDQGTVVRNNNTPNSYVIETPEGQIFKRNRKHLLKTKEDKIEQTSLEEANENNHNDFDNITDEHSLEPSFVRRSERSVKKPTRLIEEC</sequence>
<dbReference type="SUPFAM" id="SSF53098">
    <property type="entry name" value="Ribonuclease H-like"/>
    <property type="match status" value="1"/>
</dbReference>
<dbReference type="GO" id="GO:0015074">
    <property type="term" value="P:DNA integration"/>
    <property type="evidence" value="ECO:0007669"/>
    <property type="project" value="InterPro"/>
</dbReference>
<dbReference type="PANTHER" id="PTHR37984:SF7">
    <property type="entry name" value="INTEGRASE CATALYTIC DOMAIN-CONTAINING PROTEIN"/>
    <property type="match status" value="1"/>
</dbReference>
<evidence type="ECO:0000256" key="1">
    <source>
        <dbReference type="SAM" id="MobiDB-lite"/>
    </source>
</evidence>
<evidence type="ECO:0000313" key="3">
    <source>
        <dbReference type="EMBL" id="CAC5410621.1"/>
    </source>
</evidence>
<feature type="compositionally biased region" description="Polar residues" evidence="1">
    <location>
        <begin position="41"/>
        <end position="50"/>
    </location>
</feature>
<dbReference type="Pfam" id="PF00665">
    <property type="entry name" value="rve"/>
    <property type="match status" value="1"/>
</dbReference>
<reference evidence="3 4" key="1">
    <citation type="submission" date="2020-06" db="EMBL/GenBank/DDBJ databases">
        <authorList>
            <person name="Li R."/>
            <person name="Bekaert M."/>
        </authorList>
    </citation>
    <scope>NUCLEOTIDE SEQUENCE [LARGE SCALE GENOMIC DNA]</scope>
    <source>
        <strain evidence="4">wild</strain>
    </source>
</reference>
<dbReference type="InterPro" id="IPR043128">
    <property type="entry name" value="Rev_trsase/Diguanyl_cyclase"/>
</dbReference>
<evidence type="ECO:0000313" key="4">
    <source>
        <dbReference type="Proteomes" id="UP000507470"/>
    </source>
</evidence>
<accession>A0A6J8DT13</accession>
<dbReference type="OrthoDB" id="2286242at2759"/>
<dbReference type="Gene3D" id="3.30.420.10">
    <property type="entry name" value="Ribonuclease H-like superfamily/Ribonuclease H"/>
    <property type="match status" value="1"/>
</dbReference>
<dbReference type="FunFam" id="3.30.420.10:FF:000063">
    <property type="entry name" value="Retrovirus-related Pol polyprotein from transposon 297-like Protein"/>
    <property type="match status" value="1"/>
</dbReference>
<dbReference type="Pfam" id="PF17919">
    <property type="entry name" value="RT_RNaseH_2"/>
    <property type="match status" value="1"/>
</dbReference>
<dbReference type="FunFam" id="3.30.70.270:FF:000026">
    <property type="entry name" value="Transposon Ty3-G Gag-Pol polyprotein"/>
    <property type="match status" value="1"/>
</dbReference>
<gene>
    <name evidence="3" type="ORF">MCOR_43795</name>
</gene>
<dbReference type="InterPro" id="IPR001584">
    <property type="entry name" value="Integrase_cat-core"/>
</dbReference>
<feature type="region of interest" description="Disordered" evidence="1">
    <location>
        <begin position="442"/>
        <end position="507"/>
    </location>
</feature>
<protein>
    <recommendedName>
        <fullName evidence="2">Integrase catalytic domain-containing protein</fullName>
    </recommendedName>
</protein>
<evidence type="ECO:0000259" key="2">
    <source>
        <dbReference type="PROSITE" id="PS50994"/>
    </source>
</evidence>
<dbReference type="InterPro" id="IPR041577">
    <property type="entry name" value="RT_RNaseH_2"/>
</dbReference>
<dbReference type="Gene3D" id="1.10.340.70">
    <property type="match status" value="1"/>
</dbReference>
<proteinExistence type="predicted"/>
<dbReference type="InterPro" id="IPR050951">
    <property type="entry name" value="Retrovirus_Pol_polyprotein"/>
</dbReference>
<dbReference type="PANTHER" id="PTHR37984">
    <property type="entry name" value="PROTEIN CBG26694"/>
    <property type="match status" value="1"/>
</dbReference>
<dbReference type="Gene3D" id="3.30.70.270">
    <property type="match status" value="1"/>
</dbReference>
<feature type="compositionally biased region" description="Polar residues" evidence="1">
    <location>
        <begin position="498"/>
        <end position="507"/>
    </location>
</feature>
<organism evidence="3 4">
    <name type="scientific">Mytilus coruscus</name>
    <name type="common">Sea mussel</name>
    <dbReference type="NCBI Taxonomy" id="42192"/>
    <lineage>
        <taxon>Eukaryota</taxon>
        <taxon>Metazoa</taxon>
        <taxon>Spiralia</taxon>
        <taxon>Lophotrochozoa</taxon>
        <taxon>Mollusca</taxon>
        <taxon>Bivalvia</taxon>
        <taxon>Autobranchia</taxon>
        <taxon>Pteriomorphia</taxon>
        <taxon>Mytilida</taxon>
        <taxon>Mytiloidea</taxon>
        <taxon>Mytilidae</taxon>
        <taxon>Mytilinae</taxon>
        <taxon>Mytilus</taxon>
    </lineage>
</organism>
<feature type="domain" description="Integrase catalytic" evidence="2">
    <location>
        <begin position="284"/>
        <end position="452"/>
    </location>
</feature>
<dbReference type="Gene3D" id="3.10.20.370">
    <property type="match status" value="1"/>
</dbReference>
<name>A0A6J8DT13_MYTCO</name>
<dbReference type="SUPFAM" id="SSF56672">
    <property type="entry name" value="DNA/RNA polymerases"/>
    <property type="match status" value="1"/>
</dbReference>
<feature type="region of interest" description="Disordered" evidence="1">
    <location>
        <begin position="31"/>
        <end position="51"/>
    </location>
</feature>
<keyword evidence="4" id="KW-1185">Reference proteome</keyword>
<dbReference type="InterPro" id="IPR012337">
    <property type="entry name" value="RNaseH-like_sf"/>
</dbReference>
<dbReference type="CDD" id="cd09274">
    <property type="entry name" value="RNase_HI_RT_Ty3"/>
    <property type="match status" value="1"/>
</dbReference>
<dbReference type="PROSITE" id="PS50994">
    <property type="entry name" value="INTEGRASE"/>
    <property type="match status" value="1"/>
</dbReference>